<sequence length="544" mass="61044">MRTGVGTAMQPQSADDVRRYVANEAQSRLQALEQLTNELVSLRRLHNSVAPIQRLPPEVFCAIFEHLRDETGVITEVLNVSHVCQHWRDIALQAAKLWSAFYINSVEMTKAFLERSRSHPLTLFLTEPRDHVGRIAKLIAPHVGRLRVLRICASEDKTIIRLLDRFVSEAPQLEELVIEKDFRHRVIAINRVPIFTSLPRLFGGSLPRTSLRTLKVRNVSLLTSFSGPSILVNFEMHQCSMPDGRFSVRSLLKFLHNCPLLESVCIASMSVPGAEVPPGLPIVNLPRLQVLNIISAPDDILRILSGLSIPRTAHVHLETLYTQPGAGGYDFIPTDHTHLPFFAGVKRLELFIEKHRIILRGYHTAEAQVECAFEIKILMLLGMAPLPAYLANWPFNRLEVKSLVIVGPRATRTELARETMYHLMAQFPLLKSLRVVAMNAINAQTLFQVLRADGDPALDIDMPEDDPNVPNTLCRRLESLELCDLTVDEEAKGPLLEIVAKRAKGGTLREVDLSLVEGWTQEDTQDAIERGEGVVVINVDDCEE</sequence>
<name>A0A1Y2I901_TRAC3</name>
<keyword evidence="3" id="KW-1185">Reference proteome</keyword>
<dbReference type="InterPro" id="IPR032675">
    <property type="entry name" value="LRR_dom_sf"/>
</dbReference>
<dbReference type="SUPFAM" id="SSF81383">
    <property type="entry name" value="F-box domain"/>
    <property type="match status" value="1"/>
</dbReference>
<dbReference type="Gene3D" id="3.80.10.10">
    <property type="entry name" value="Ribonuclease Inhibitor"/>
    <property type="match status" value="1"/>
</dbReference>
<dbReference type="Proteomes" id="UP000193067">
    <property type="component" value="Unassembled WGS sequence"/>
</dbReference>
<dbReference type="InterPro" id="IPR001810">
    <property type="entry name" value="F-box_dom"/>
</dbReference>
<dbReference type="AlphaFoldDB" id="A0A1Y2I901"/>
<feature type="domain" description="F-box" evidence="1">
    <location>
        <begin position="49"/>
        <end position="101"/>
    </location>
</feature>
<dbReference type="PANTHER" id="PTHR38926">
    <property type="entry name" value="F-BOX DOMAIN CONTAINING PROTEIN, EXPRESSED"/>
    <property type="match status" value="1"/>
</dbReference>
<evidence type="ECO:0000259" key="1">
    <source>
        <dbReference type="PROSITE" id="PS50181"/>
    </source>
</evidence>
<evidence type="ECO:0000313" key="2">
    <source>
        <dbReference type="EMBL" id="OSC97605.1"/>
    </source>
</evidence>
<dbReference type="Pfam" id="PF12937">
    <property type="entry name" value="F-box-like"/>
    <property type="match status" value="1"/>
</dbReference>
<dbReference type="PANTHER" id="PTHR38926:SF72">
    <property type="entry name" value="IM:7136021-RELATED"/>
    <property type="match status" value="1"/>
</dbReference>
<dbReference type="STRING" id="1353009.A0A1Y2I901"/>
<dbReference type="InterPro" id="IPR036047">
    <property type="entry name" value="F-box-like_dom_sf"/>
</dbReference>
<dbReference type="OrthoDB" id="2800666at2759"/>
<dbReference type="EMBL" id="KZ084148">
    <property type="protein sequence ID" value="OSC97605.1"/>
    <property type="molecule type" value="Genomic_DNA"/>
</dbReference>
<dbReference type="PROSITE" id="PS50181">
    <property type="entry name" value="FBOX"/>
    <property type="match status" value="1"/>
</dbReference>
<evidence type="ECO:0000313" key="3">
    <source>
        <dbReference type="Proteomes" id="UP000193067"/>
    </source>
</evidence>
<protein>
    <recommendedName>
        <fullName evidence="1">F-box domain-containing protein</fullName>
    </recommendedName>
</protein>
<accession>A0A1Y2I901</accession>
<proteinExistence type="predicted"/>
<gene>
    <name evidence="2" type="ORF">PYCCODRAFT_1398384</name>
</gene>
<reference evidence="2 3" key="1">
    <citation type="journal article" date="2015" name="Biotechnol. Biofuels">
        <title>Enhanced degradation of softwood versus hardwood by the white-rot fungus Pycnoporus coccineus.</title>
        <authorList>
            <person name="Couturier M."/>
            <person name="Navarro D."/>
            <person name="Chevret D."/>
            <person name="Henrissat B."/>
            <person name="Piumi F."/>
            <person name="Ruiz-Duenas F.J."/>
            <person name="Martinez A.T."/>
            <person name="Grigoriev I.V."/>
            <person name="Riley R."/>
            <person name="Lipzen A."/>
            <person name="Berrin J.G."/>
            <person name="Master E.R."/>
            <person name="Rosso M.N."/>
        </authorList>
    </citation>
    <scope>NUCLEOTIDE SEQUENCE [LARGE SCALE GENOMIC DNA]</scope>
    <source>
        <strain evidence="2 3">BRFM310</strain>
    </source>
</reference>
<organism evidence="2 3">
    <name type="scientific">Trametes coccinea (strain BRFM310)</name>
    <name type="common">Pycnoporus coccineus</name>
    <dbReference type="NCBI Taxonomy" id="1353009"/>
    <lineage>
        <taxon>Eukaryota</taxon>
        <taxon>Fungi</taxon>
        <taxon>Dikarya</taxon>
        <taxon>Basidiomycota</taxon>
        <taxon>Agaricomycotina</taxon>
        <taxon>Agaricomycetes</taxon>
        <taxon>Polyporales</taxon>
        <taxon>Polyporaceae</taxon>
        <taxon>Trametes</taxon>
    </lineage>
</organism>